<organism evidence="7 8">
    <name type="scientific">Sesamum angolense</name>
    <dbReference type="NCBI Taxonomy" id="2727404"/>
    <lineage>
        <taxon>Eukaryota</taxon>
        <taxon>Viridiplantae</taxon>
        <taxon>Streptophyta</taxon>
        <taxon>Embryophyta</taxon>
        <taxon>Tracheophyta</taxon>
        <taxon>Spermatophyta</taxon>
        <taxon>Magnoliopsida</taxon>
        <taxon>eudicotyledons</taxon>
        <taxon>Gunneridae</taxon>
        <taxon>Pentapetalae</taxon>
        <taxon>asterids</taxon>
        <taxon>lamiids</taxon>
        <taxon>Lamiales</taxon>
        <taxon>Pedaliaceae</taxon>
        <taxon>Sesamum</taxon>
    </lineage>
</organism>
<proteinExistence type="predicted"/>
<keyword evidence="4" id="KW-0862">Zinc</keyword>
<keyword evidence="3" id="KW-0863">Zinc-finger</keyword>
<evidence type="ECO:0000256" key="4">
    <source>
        <dbReference type="ARBA" id="ARBA00022833"/>
    </source>
</evidence>
<dbReference type="Proteomes" id="UP001289374">
    <property type="component" value="Unassembled WGS sequence"/>
</dbReference>
<comment type="caution">
    <text evidence="7">The sequence shown here is derived from an EMBL/GenBank/DDBJ whole genome shotgun (WGS) entry which is preliminary data.</text>
</comment>
<evidence type="ECO:0000256" key="2">
    <source>
        <dbReference type="ARBA" id="ARBA00022723"/>
    </source>
</evidence>
<keyword evidence="8" id="KW-1185">Reference proteome</keyword>
<dbReference type="GO" id="GO:0008270">
    <property type="term" value="F:zinc ion binding"/>
    <property type="evidence" value="ECO:0007669"/>
    <property type="project" value="UniProtKB-KW"/>
</dbReference>
<reference evidence="7" key="1">
    <citation type="submission" date="2020-06" db="EMBL/GenBank/DDBJ databases">
        <authorList>
            <person name="Li T."/>
            <person name="Hu X."/>
            <person name="Zhang T."/>
            <person name="Song X."/>
            <person name="Zhang H."/>
            <person name="Dai N."/>
            <person name="Sheng W."/>
            <person name="Hou X."/>
            <person name="Wei L."/>
        </authorList>
    </citation>
    <scope>NUCLEOTIDE SEQUENCE</scope>
    <source>
        <strain evidence="7">K16</strain>
        <tissue evidence="7">Leaf</tissue>
    </source>
</reference>
<protein>
    <recommendedName>
        <fullName evidence="6">HAT C-terminal dimerisation domain-containing protein</fullName>
    </recommendedName>
</protein>
<dbReference type="PANTHER" id="PTHR46481">
    <property type="entry name" value="ZINC FINGER BED DOMAIN-CONTAINING PROTEIN 4"/>
    <property type="match status" value="1"/>
</dbReference>
<dbReference type="GO" id="GO:0005634">
    <property type="term" value="C:nucleus"/>
    <property type="evidence" value="ECO:0007669"/>
    <property type="project" value="UniProtKB-SubCell"/>
</dbReference>
<evidence type="ECO:0000313" key="7">
    <source>
        <dbReference type="EMBL" id="KAK4400521.1"/>
    </source>
</evidence>
<name>A0AAE2BWL7_9LAMI</name>
<dbReference type="Pfam" id="PF05699">
    <property type="entry name" value="Dimer_Tnp_hAT"/>
    <property type="match status" value="1"/>
</dbReference>
<keyword evidence="2" id="KW-0479">Metal-binding</keyword>
<evidence type="ECO:0000256" key="5">
    <source>
        <dbReference type="ARBA" id="ARBA00023242"/>
    </source>
</evidence>
<dbReference type="EMBL" id="JACGWL010000006">
    <property type="protein sequence ID" value="KAK4400521.1"/>
    <property type="molecule type" value="Genomic_DNA"/>
</dbReference>
<keyword evidence="5" id="KW-0539">Nucleus</keyword>
<reference evidence="7" key="2">
    <citation type="journal article" date="2024" name="Plant">
        <title>Genomic evolution and insights into agronomic trait innovations of Sesamum species.</title>
        <authorList>
            <person name="Miao H."/>
            <person name="Wang L."/>
            <person name="Qu L."/>
            <person name="Liu H."/>
            <person name="Sun Y."/>
            <person name="Le M."/>
            <person name="Wang Q."/>
            <person name="Wei S."/>
            <person name="Zheng Y."/>
            <person name="Lin W."/>
            <person name="Duan Y."/>
            <person name="Cao H."/>
            <person name="Xiong S."/>
            <person name="Wang X."/>
            <person name="Wei L."/>
            <person name="Li C."/>
            <person name="Ma Q."/>
            <person name="Ju M."/>
            <person name="Zhao R."/>
            <person name="Li G."/>
            <person name="Mu C."/>
            <person name="Tian Q."/>
            <person name="Mei H."/>
            <person name="Zhang T."/>
            <person name="Gao T."/>
            <person name="Zhang H."/>
        </authorList>
    </citation>
    <scope>NUCLEOTIDE SEQUENCE</scope>
    <source>
        <strain evidence="7">K16</strain>
    </source>
</reference>
<dbReference type="PANTHER" id="PTHR46481:SF10">
    <property type="entry name" value="ZINC FINGER BED DOMAIN-CONTAINING PROTEIN 39"/>
    <property type="match status" value="1"/>
</dbReference>
<evidence type="ECO:0000256" key="1">
    <source>
        <dbReference type="ARBA" id="ARBA00004123"/>
    </source>
</evidence>
<feature type="domain" description="HAT C-terminal dimerisation" evidence="6">
    <location>
        <begin position="71"/>
        <end position="109"/>
    </location>
</feature>
<dbReference type="SUPFAM" id="SSF53098">
    <property type="entry name" value="Ribonuclease H-like"/>
    <property type="match status" value="1"/>
</dbReference>
<dbReference type="InterPro" id="IPR008906">
    <property type="entry name" value="HATC_C_dom"/>
</dbReference>
<gene>
    <name evidence="7" type="ORF">Sango_1158200</name>
</gene>
<sequence>MSLSGLYMFMEIVKQLQLPTSKGLILDVPTRWNSTYGMIESIMVFRDVFSRHKERNSTYIWLPSLEDWDKAMEVSSESTFSAGGRALDQHRSSLKAETIQALICTGDWLHSEWKVAESIENIHILQELNETGVSEIN</sequence>
<evidence type="ECO:0000256" key="3">
    <source>
        <dbReference type="ARBA" id="ARBA00022771"/>
    </source>
</evidence>
<evidence type="ECO:0000313" key="8">
    <source>
        <dbReference type="Proteomes" id="UP001289374"/>
    </source>
</evidence>
<dbReference type="InterPro" id="IPR012337">
    <property type="entry name" value="RNaseH-like_sf"/>
</dbReference>
<evidence type="ECO:0000259" key="6">
    <source>
        <dbReference type="Pfam" id="PF05699"/>
    </source>
</evidence>
<comment type="subcellular location">
    <subcellularLocation>
        <location evidence="1">Nucleus</location>
    </subcellularLocation>
</comment>
<dbReference type="AlphaFoldDB" id="A0AAE2BWL7"/>
<accession>A0AAE2BWL7</accession>
<dbReference type="InterPro" id="IPR052035">
    <property type="entry name" value="ZnF_BED_domain_contain"/>
</dbReference>
<dbReference type="GO" id="GO:0046983">
    <property type="term" value="F:protein dimerization activity"/>
    <property type="evidence" value="ECO:0007669"/>
    <property type="project" value="InterPro"/>
</dbReference>